<name>A0A6I6UHX2_9BACI</name>
<reference evidence="2 3" key="1">
    <citation type="submission" date="2019-06" db="EMBL/GenBank/DDBJ databases">
        <title>An operon consisting of a P-type ATPase gene and a transcriptional regular gene given the different cadmium resistance in Bacillus vietamensis 151-6 and Bacillus marisflavi 151-25.</title>
        <authorList>
            <person name="Yu X."/>
        </authorList>
    </citation>
    <scope>NUCLEOTIDE SEQUENCE [LARGE SCALE GENOMIC DNA]</scope>
    <source>
        <strain evidence="2 3">151-6</strain>
    </source>
</reference>
<dbReference type="Pfam" id="PF00583">
    <property type="entry name" value="Acetyltransf_1"/>
    <property type="match status" value="1"/>
</dbReference>
<accession>A0A6I6UHX2</accession>
<proteinExistence type="predicted"/>
<dbReference type="InterPro" id="IPR016181">
    <property type="entry name" value="Acyl_CoA_acyltransferase"/>
</dbReference>
<dbReference type="Proteomes" id="UP000465062">
    <property type="component" value="Chromosome"/>
</dbReference>
<dbReference type="InterPro" id="IPR000182">
    <property type="entry name" value="GNAT_dom"/>
</dbReference>
<keyword evidence="2" id="KW-0808">Transferase</keyword>
<organism evidence="2 3">
    <name type="scientific">Rossellomorea vietnamensis</name>
    <dbReference type="NCBI Taxonomy" id="218284"/>
    <lineage>
        <taxon>Bacteria</taxon>
        <taxon>Bacillati</taxon>
        <taxon>Bacillota</taxon>
        <taxon>Bacilli</taxon>
        <taxon>Bacillales</taxon>
        <taxon>Bacillaceae</taxon>
        <taxon>Rossellomorea</taxon>
    </lineage>
</organism>
<dbReference type="RefSeq" id="WP_159362459.1">
    <property type="nucleotide sequence ID" value="NZ_CP047394.1"/>
</dbReference>
<dbReference type="PROSITE" id="PS51186">
    <property type="entry name" value="GNAT"/>
    <property type="match status" value="1"/>
</dbReference>
<evidence type="ECO:0000313" key="3">
    <source>
        <dbReference type="Proteomes" id="UP000465062"/>
    </source>
</evidence>
<dbReference type="EMBL" id="CP047394">
    <property type="protein sequence ID" value="QHE62554.1"/>
    <property type="molecule type" value="Genomic_DNA"/>
</dbReference>
<dbReference type="AlphaFoldDB" id="A0A6I6UHX2"/>
<evidence type="ECO:0000313" key="2">
    <source>
        <dbReference type="EMBL" id="QHE62554.1"/>
    </source>
</evidence>
<sequence>MMKKAFSPDLMARIKMIKGENFVTVENTKNLTNHELIQLIPYLLRNSSIKTCKNVNILVDSQCSKEVVSLLKEYEFTLHDETVTVQKVLDESSNMQGGFTLKDLHELPTAEFKKFWEASMEGSLNSPSSLNIDEQMRSVEVELGPNYKKSCMVAYENGTPIGVTMPHIEPGTLEEGRIFYFGILPSERGKGKSKLLHQQSLEILKKDFNASYYIGSTGHNNLPMLKTFQNNGCTVLERNKVFKRKN</sequence>
<dbReference type="KEGG" id="bvq:FHE72_17130"/>
<dbReference type="CDD" id="cd04301">
    <property type="entry name" value="NAT_SF"/>
    <property type="match status" value="1"/>
</dbReference>
<dbReference type="Gene3D" id="3.40.630.30">
    <property type="match status" value="1"/>
</dbReference>
<gene>
    <name evidence="2" type="ORF">FHE72_17130</name>
</gene>
<dbReference type="SUPFAM" id="SSF55729">
    <property type="entry name" value="Acyl-CoA N-acyltransferases (Nat)"/>
    <property type="match status" value="1"/>
</dbReference>
<protein>
    <submittedName>
        <fullName evidence="2">GNAT family N-acetyltransferase</fullName>
    </submittedName>
</protein>
<evidence type="ECO:0000259" key="1">
    <source>
        <dbReference type="PROSITE" id="PS51186"/>
    </source>
</evidence>
<feature type="domain" description="N-acetyltransferase" evidence="1">
    <location>
        <begin position="110"/>
        <end position="246"/>
    </location>
</feature>
<dbReference type="GO" id="GO:0016747">
    <property type="term" value="F:acyltransferase activity, transferring groups other than amino-acyl groups"/>
    <property type="evidence" value="ECO:0007669"/>
    <property type="project" value="InterPro"/>
</dbReference>